<dbReference type="VEuPathDB" id="AmoebaDB:FDP41_012260"/>
<dbReference type="InterPro" id="IPR006674">
    <property type="entry name" value="HD_domain"/>
</dbReference>
<dbReference type="VEuPathDB" id="AmoebaDB:NF0052270"/>
<feature type="domain" description="HD/PDEase" evidence="1">
    <location>
        <begin position="106"/>
        <end position="255"/>
    </location>
</feature>
<dbReference type="RefSeq" id="XP_044566316.1">
    <property type="nucleotide sequence ID" value="XM_044702760.1"/>
</dbReference>
<dbReference type="InterPro" id="IPR050135">
    <property type="entry name" value="dGTPase-like"/>
</dbReference>
<proteinExistence type="predicted"/>
<reference evidence="2 3" key="1">
    <citation type="journal article" date="2019" name="Sci. Rep.">
        <title>Nanopore sequencing improves the draft genome of the human pathogenic amoeba Naegleria fowleri.</title>
        <authorList>
            <person name="Liechti N."/>
            <person name="Schurch N."/>
            <person name="Bruggmann R."/>
            <person name="Wittwer M."/>
        </authorList>
    </citation>
    <scope>NUCLEOTIDE SEQUENCE [LARGE SCALE GENOMIC DNA]</scope>
    <source>
        <strain evidence="2 3">ATCC 30894</strain>
    </source>
</reference>
<organism evidence="2 3">
    <name type="scientific">Naegleria fowleri</name>
    <name type="common">Brain eating amoeba</name>
    <dbReference type="NCBI Taxonomy" id="5763"/>
    <lineage>
        <taxon>Eukaryota</taxon>
        <taxon>Discoba</taxon>
        <taxon>Heterolobosea</taxon>
        <taxon>Tetramitia</taxon>
        <taxon>Eutetramitia</taxon>
        <taxon>Vahlkampfiidae</taxon>
        <taxon>Naegleria</taxon>
    </lineage>
</organism>
<dbReference type="CDD" id="cd00077">
    <property type="entry name" value="HDc"/>
    <property type="match status" value="1"/>
</dbReference>
<dbReference type="AlphaFoldDB" id="A0A6A5BU21"/>
<dbReference type="Pfam" id="PF01966">
    <property type="entry name" value="HD"/>
    <property type="match status" value="1"/>
</dbReference>
<dbReference type="PANTHER" id="PTHR11373:SF41">
    <property type="entry name" value="METAL-DEPENDENT PHOSPHOHYDROLASE"/>
    <property type="match status" value="1"/>
</dbReference>
<keyword evidence="3" id="KW-1185">Reference proteome</keyword>
<dbReference type="VEuPathDB" id="AmoebaDB:NfTy_039150"/>
<protein>
    <recommendedName>
        <fullName evidence="1">HD/PDEase domain-containing protein</fullName>
    </recommendedName>
</protein>
<sequence length="442" mass="51469">MQNISCPSIPLQQTIIGHANSEDQNPYKYATVVCHDEKGLVFSIQDPIYGHFGFLSHPQQSNPLQSQLHIQFSQLLFRLLFTCKAISRLAKIHQAGAAWLWNVSSWNVTRLQHSIGVMLLIRKLKPLDLEQQLAGLLHDISHTAFSHVIDYMLLNDKDDFHEGIIHEIVNAPNSKFYVSEISKDDASFHIDSILLKMMNPEESLMDILREFKMEHVMEKLMDTKTNHYTLLEMEFPQLCADRIDYTLRDQFCYHFHENVVKNDEEFFKIIEALKVVSFTCSKFKILNECTDHQQTIPIITFDDSHIQQAEYFMELYKQEVVDFFLGLDNLFSNDALAHLLRLCVQEKIISVEDMKWGDDERILSLVQHAVTQFDENSPLASQNVMNTIRELFKMFEKRKAHVLSKKKDDISNYVRVLSDDATDVADYSPTRKKKIFGFHNFE</sequence>
<evidence type="ECO:0000313" key="2">
    <source>
        <dbReference type="EMBL" id="KAF0981603.1"/>
    </source>
</evidence>
<dbReference type="GeneID" id="68119475"/>
<dbReference type="InterPro" id="IPR003607">
    <property type="entry name" value="HD/PDEase_dom"/>
</dbReference>
<dbReference type="Gene3D" id="1.10.3210.10">
    <property type="entry name" value="Hypothetical protein af1432"/>
    <property type="match status" value="1"/>
</dbReference>
<dbReference type="GO" id="GO:0008832">
    <property type="term" value="F:dGTPase activity"/>
    <property type="evidence" value="ECO:0007669"/>
    <property type="project" value="TreeGrafter"/>
</dbReference>
<dbReference type="OMA" id="TIIGHAN"/>
<name>A0A6A5BU21_NAEFO</name>
<dbReference type="EMBL" id="VFQX01000013">
    <property type="protein sequence ID" value="KAF0981603.1"/>
    <property type="molecule type" value="Genomic_DNA"/>
</dbReference>
<dbReference type="OrthoDB" id="9991235at2759"/>
<comment type="caution">
    <text evidence="2">The sequence shown here is derived from an EMBL/GenBank/DDBJ whole genome shotgun (WGS) entry which is preliminary data.</text>
</comment>
<evidence type="ECO:0000259" key="1">
    <source>
        <dbReference type="SMART" id="SM00471"/>
    </source>
</evidence>
<accession>A0A6A5BU21</accession>
<dbReference type="GO" id="GO:0006203">
    <property type="term" value="P:dGTP catabolic process"/>
    <property type="evidence" value="ECO:0007669"/>
    <property type="project" value="TreeGrafter"/>
</dbReference>
<dbReference type="SUPFAM" id="SSF109604">
    <property type="entry name" value="HD-domain/PDEase-like"/>
    <property type="match status" value="1"/>
</dbReference>
<gene>
    <name evidence="2" type="ORF">FDP41_012260</name>
</gene>
<dbReference type="Proteomes" id="UP000444721">
    <property type="component" value="Unassembled WGS sequence"/>
</dbReference>
<dbReference type="SMART" id="SM00471">
    <property type="entry name" value="HDc"/>
    <property type="match status" value="1"/>
</dbReference>
<evidence type="ECO:0000313" key="3">
    <source>
        <dbReference type="Proteomes" id="UP000444721"/>
    </source>
</evidence>
<dbReference type="PANTHER" id="PTHR11373">
    <property type="entry name" value="DEOXYNUCLEOSIDE TRIPHOSPHATE TRIPHOSPHOHYDROLASE"/>
    <property type="match status" value="1"/>
</dbReference>